<keyword evidence="3 6" id="KW-0808">Transferase</keyword>
<feature type="domain" description="Malonyl-CoA:ACP transacylase (MAT)" evidence="8">
    <location>
        <begin position="7"/>
        <end position="301"/>
    </location>
</feature>
<evidence type="ECO:0000256" key="3">
    <source>
        <dbReference type="ARBA" id="ARBA00022679"/>
    </source>
</evidence>
<accession>A0A1G7R5C3</accession>
<evidence type="ECO:0000259" key="8">
    <source>
        <dbReference type="SMART" id="SM00827"/>
    </source>
</evidence>
<dbReference type="PIRSF" id="PIRSF000446">
    <property type="entry name" value="Mct"/>
    <property type="match status" value="1"/>
</dbReference>
<dbReference type="PANTHER" id="PTHR42681:SF1">
    <property type="entry name" value="MALONYL-COA-ACYL CARRIER PROTEIN TRANSACYLASE, MITOCHONDRIAL"/>
    <property type="match status" value="1"/>
</dbReference>
<evidence type="ECO:0000256" key="7">
    <source>
        <dbReference type="PIRSR" id="PIRSR000446-1"/>
    </source>
</evidence>
<feature type="active site" evidence="7">
    <location>
        <position position="200"/>
    </location>
</feature>
<dbReference type="PANTHER" id="PTHR42681">
    <property type="entry name" value="MALONYL-COA-ACYL CARRIER PROTEIN TRANSACYLASE, MITOCHONDRIAL"/>
    <property type="match status" value="1"/>
</dbReference>
<keyword evidence="10" id="KW-1185">Reference proteome</keyword>
<dbReference type="STRING" id="571438.SAMN05192586_1294"/>
<evidence type="ECO:0000256" key="4">
    <source>
        <dbReference type="ARBA" id="ARBA00023315"/>
    </source>
</evidence>
<comment type="catalytic activity">
    <reaction evidence="5 6">
        <text>holo-[ACP] + malonyl-CoA = malonyl-[ACP] + CoA</text>
        <dbReference type="Rhea" id="RHEA:41792"/>
        <dbReference type="Rhea" id="RHEA-COMP:9623"/>
        <dbReference type="Rhea" id="RHEA-COMP:9685"/>
        <dbReference type="ChEBI" id="CHEBI:57287"/>
        <dbReference type="ChEBI" id="CHEBI:57384"/>
        <dbReference type="ChEBI" id="CHEBI:64479"/>
        <dbReference type="ChEBI" id="CHEBI:78449"/>
        <dbReference type="EC" id="2.3.1.39"/>
    </reaction>
</comment>
<dbReference type="SUPFAM" id="SSF55048">
    <property type="entry name" value="Probable ACP-binding domain of malonyl-CoA ACP transacylase"/>
    <property type="match status" value="1"/>
</dbReference>
<evidence type="ECO:0000256" key="5">
    <source>
        <dbReference type="ARBA" id="ARBA00048462"/>
    </source>
</evidence>
<dbReference type="Gene3D" id="3.30.70.250">
    <property type="entry name" value="Malonyl-CoA ACP transacylase, ACP-binding"/>
    <property type="match status" value="1"/>
</dbReference>
<feature type="active site" evidence="7">
    <location>
        <position position="90"/>
    </location>
</feature>
<gene>
    <name evidence="9" type="ORF">SAMN05192586_1294</name>
</gene>
<dbReference type="InterPro" id="IPR024925">
    <property type="entry name" value="Malonyl_CoA-ACP_transAc"/>
</dbReference>
<dbReference type="InterPro" id="IPR050858">
    <property type="entry name" value="Mal-CoA-ACP_Trans/PKS_FabD"/>
</dbReference>
<dbReference type="GO" id="GO:0004314">
    <property type="term" value="F:[acyl-carrier-protein] S-malonyltransferase activity"/>
    <property type="evidence" value="ECO:0007669"/>
    <property type="project" value="UniProtKB-EC"/>
</dbReference>
<evidence type="ECO:0000313" key="10">
    <source>
        <dbReference type="Proteomes" id="UP000199355"/>
    </source>
</evidence>
<dbReference type="OrthoDB" id="9808564at2"/>
<dbReference type="GO" id="GO:0005829">
    <property type="term" value="C:cytosol"/>
    <property type="evidence" value="ECO:0007669"/>
    <property type="project" value="TreeGrafter"/>
</dbReference>
<organism evidence="9 10">
    <name type="scientific">Desulfovibrio legallii</name>
    <dbReference type="NCBI Taxonomy" id="571438"/>
    <lineage>
        <taxon>Bacteria</taxon>
        <taxon>Pseudomonadati</taxon>
        <taxon>Thermodesulfobacteriota</taxon>
        <taxon>Desulfovibrionia</taxon>
        <taxon>Desulfovibrionales</taxon>
        <taxon>Desulfovibrionaceae</taxon>
        <taxon>Desulfovibrio</taxon>
    </lineage>
</organism>
<dbReference type="InterPro" id="IPR001227">
    <property type="entry name" value="Ac_transferase_dom_sf"/>
</dbReference>
<evidence type="ECO:0000313" key="9">
    <source>
        <dbReference type="EMBL" id="SDG06001.1"/>
    </source>
</evidence>
<dbReference type="AlphaFoldDB" id="A0A1G7R5C3"/>
<dbReference type="Gene3D" id="3.40.366.10">
    <property type="entry name" value="Malonyl-Coenzyme A Acyl Carrier Protein, domain 2"/>
    <property type="match status" value="1"/>
</dbReference>
<dbReference type="InterPro" id="IPR016035">
    <property type="entry name" value="Acyl_Trfase/lysoPLipase"/>
</dbReference>
<dbReference type="SUPFAM" id="SSF52151">
    <property type="entry name" value="FabD/lysophospholipase-like"/>
    <property type="match status" value="1"/>
</dbReference>
<dbReference type="GO" id="GO:0006633">
    <property type="term" value="P:fatty acid biosynthetic process"/>
    <property type="evidence" value="ECO:0007669"/>
    <property type="project" value="TreeGrafter"/>
</dbReference>
<dbReference type="Proteomes" id="UP000199355">
    <property type="component" value="Unassembled WGS sequence"/>
</dbReference>
<evidence type="ECO:0000256" key="2">
    <source>
        <dbReference type="ARBA" id="ARBA00018953"/>
    </source>
</evidence>
<reference evidence="10" key="1">
    <citation type="submission" date="2016-10" db="EMBL/GenBank/DDBJ databases">
        <authorList>
            <person name="Varghese N."/>
            <person name="Submissions S."/>
        </authorList>
    </citation>
    <scope>NUCLEOTIDE SEQUENCE [LARGE SCALE GENOMIC DNA]</scope>
    <source>
        <strain evidence="10">KHC7</strain>
    </source>
</reference>
<dbReference type="RefSeq" id="WP_092155386.1">
    <property type="nucleotide sequence ID" value="NZ_FNBX01000029.1"/>
</dbReference>
<name>A0A1G7R5C3_9BACT</name>
<evidence type="ECO:0000256" key="6">
    <source>
        <dbReference type="PIRNR" id="PIRNR000446"/>
    </source>
</evidence>
<dbReference type="InterPro" id="IPR016036">
    <property type="entry name" value="Malonyl_transacylase_ACP-bd"/>
</dbReference>
<evidence type="ECO:0000256" key="1">
    <source>
        <dbReference type="ARBA" id="ARBA00013258"/>
    </source>
</evidence>
<keyword evidence="4 6" id="KW-0012">Acyltransferase</keyword>
<proteinExistence type="inferred from homology"/>
<comment type="similarity">
    <text evidence="6">Belongs to the fabD family.</text>
</comment>
<protein>
    <recommendedName>
        <fullName evidence="2 6">Malonyl CoA-acyl carrier protein transacylase</fullName>
        <ecNumber evidence="1 6">2.3.1.39</ecNumber>
    </recommendedName>
</protein>
<dbReference type="SMART" id="SM00827">
    <property type="entry name" value="PKS_AT"/>
    <property type="match status" value="1"/>
</dbReference>
<dbReference type="Pfam" id="PF00698">
    <property type="entry name" value="Acyl_transf_1"/>
    <property type="match status" value="1"/>
</dbReference>
<dbReference type="EC" id="2.3.1.39" evidence="1 6"/>
<sequence>MTQPILLFPGQGAQLPGMGRDLADADAEAMDLWKQAERCSGLPLREIYWEGDEAAMSDTRALQPALTVVGLNLWRAVSGRVRPCGAAGHSLGEYNALAAADVLSPQSVLEITALRGRLMAEADPQGLGGMAAILKLEQPQVEALVEETLADAAGPLRIANYNTPTQFVISGAKEAVALACRKAKEHKGRGLELKVSGAFHSPLLAEANRELGAQLRKAVWRKPRFPVYSNVTGKAVRDGESARETMLEQMTSAVLWMDAVRSQYADGARRWLELGPKALLGKMVAPCFSSLADPATLRIDLVCDGESAAALEN</sequence>
<dbReference type="EMBL" id="FNBX01000029">
    <property type="protein sequence ID" value="SDG06001.1"/>
    <property type="molecule type" value="Genomic_DNA"/>
</dbReference>
<dbReference type="InterPro" id="IPR014043">
    <property type="entry name" value="Acyl_transferase_dom"/>
</dbReference>